<feature type="coiled-coil region" evidence="20">
    <location>
        <begin position="266"/>
        <end position="300"/>
    </location>
</feature>
<dbReference type="InterPro" id="IPR050097">
    <property type="entry name" value="Ferredoxin-NADP_redctase_2"/>
</dbReference>
<sequence>MILDADIKTQLSQYLQLMENDILLKVSAGDDNVSKDMLSLVDELATMSSKITVEKVELERTPSFSVNRPGEDTGVVFAGIPLGHEFTSLVLALLQVSGRAPKIEQKLIDQIKNIQGEYHFESYISLSCHNCPDVVQALNVMSVLNPGITHTMIDGAAFKEEVESKDIMAVPTVYLNGESFGSGRMTLEEILAKMGNGPDASELSDKDPYDVLVVGGGPAGASAAIYAARKGIRTGIVAERFGGQVMDTMGIENFISVKKTEGPKLVASLEEHVKEYDIDVMNLQRAKRLEKKELIEVELENGAILKSKSVIVSTGARWRNVGVPGEAEFKNKGVAYCPHCDGPLFTGKDVAVIGGGNSGIEAAIDLAGIVKHVTVLEFMPELKADAVLQERLNSLPNVTVLKNVQTKEITGTDKVNGISYIDRETEEVHHVELQGVFVQIGLVPNTDWLGETVERARGEIVTDKHGATNVPGVFAAGDCTNNPYKQIIISMGSGANAALGAFDYLIRN</sequence>
<comment type="function">
    <text evidence="13">Serves to protect the cell against DNA damage by alkyl hydroperoxides. It can use either NADH or NADPH as electron donor for direct reduction of redox dyes or of alkyl hydroperoxides when combined with the AhpC protein.</text>
</comment>
<dbReference type="PANTHER" id="PTHR48105">
    <property type="entry name" value="THIOREDOXIN REDUCTASE 1-RELATED-RELATED"/>
    <property type="match status" value="1"/>
</dbReference>
<dbReference type="GO" id="GO:0016668">
    <property type="term" value="F:oxidoreductase activity, acting on a sulfur group of donors, NAD(P) as acceptor"/>
    <property type="evidence" value="ECO:0007669"/>
    <property type="project" value="UniProtKB-ARBA"/>
</dbReference>
<name>A0A9X6UQN6_BACCE</name>
<dbReference type="GO" id="GO:0000302">
    <property type="term" value="P:response to reactive oxygen species"/>
    <property type="evidence" value="ECO:0007669"/>
    <property type="project" value="InterPro"/>
</dbReference>
<evidence type="ECO:0000256" key="10">
    <source>
        <dbReference type="ARBA" id="ARBA00023075"/>
    </source>
</evidence>
<keyword evidence="11 19" id="KW-1015">Disulfide bond</keyword>
<keyword evidence="6 18" id="KW-0274">FAD</keyword>
<dbReference type="InterPro" id="IPR023753">
    <property type="entry name" value="FAD/NAD-binding_dom"/>
</dbReference>
<evidence type="ECO:0000313" key="23">
    <source>
        <dbReference type="EMBL" id="PEQ91220.1"/>
    </source>
</evidence>
<keyword evidence="12 19" id="KW-0676">Redox-active center</keyword>
<evidence type="ECO:0000256" key="16">
    <source>
        <dbReference type="ARBA" id="ARBA00074388"/>
    </source>
</evidence>
<dbReference type="Gene3D" id="3.50.50.60">
    <property type="entry name" value="FAD/NAD(P)-binding domain"/>
    <property type="match status" value="2"/>
</dbReference>
<accession>A0A9X6UQN6</accession>
<evidence type="ECO:0000256" key="12">
    <source>
        <dbReference type="ARBA" id="ARBA00023284"/>
    </source>
</evidence>
<dbReference type="FunFam" id="3.50.50.60:FF:000007">
    <property type="entry name" value="Alkyl hydroperoxide reductase, F subunit"/>
    <property type="match status" value="1"/>
</dbReference>
<evidence type="ECO:0000256" key="1">
    <source>
        <dbReference type="ARBA" id="ARBA00009333"/>
    </source>
</evidence>
<dbReference type="Pfam" id="PF13192">
    <property type="entry name" value="Thioredoxin_3"/>
    <property type="match status" value="1"/>
</dbReference>
<evidence type="ECO:0000256" key="15">
    <source>
        <dbReference type="ARBA" id="ARBA00056454"/>
    </source>
</evidence>
<dbReference type="GO" id="GO:0032991">
    <property type="term" value="C:protein-containing complex"/>
    <property type="evidence" value="ECO:0007669"/>
    <property type="project" value="UniProtKB-ARBA"/>
</dbReference>
<keyword evidence="5" id="KW-0285">Flavoprotein</keyword>
<dbReference type="AlphaFoldDB" id="A0A9X6UQN6"/>
<dbReference type="InterPro" id="IPR012081">
    <property type="entry name" value="Alkyl_hydroperoxide_Rdtase_suF"/>
</dbReference>
<evidence type="ECO:0000256" key="14">
    <source>
        <dbReference type="ARBA" id="ARBA00049551"/>
    </source>
</evidence>
<dbReference type="PROSITE" id="PS51354">
    <property type="entry name" value="GLUTAREDOXIN_2"/>
    <property type="match status" value="1"/>
</dbReference>
<evidence type="ECO:0000256" key="17">
    <source>
        <dbReference type="ARBA" id="ARBA00083479"/>
    </source>
</evidence>
<evidence type="ECO:0000256" key="3">
    <source>
        <dbReference type="ARBA" id="ARBA00012944"/>
    </source>
</evidence>
<dbReference type="PIRSF" id="PIRSF000238">
    <property type="entry name" value="AhpF"/>
    <property type="match status" value="1"/>
</dbReference>
<dbReference type="SUPFAM" id="SSF52833">
    <property type="entry name" value="Thioredoxin-like"/>
    <property type="match status" value="2"/>
</dbReference>
<evidence type="ECO:0000256" key="2">
    <source>
        <dbReference type="ARBA" id="ARBA00011738"/>
    </source>
</evidence>
<dbReference type="Gene3D" id="3.40.30.80">
    <property type="match status" value="1"/>
</dbReference>
<feature type="domain" description="FAD/NAD(P)-binding" evidence="21">
    <location>
        <begin position="209"/>
        <end position="490"/>
    </location>
</feature>
<dbReference type="EMBL" id="NTXW01000007">
    <property type="protein sequence ID" value="PEQ91220.1"/>
    <property type="molecule type" value="Genomic_DNA"/>
</dbReference>
<evidence type="ECO:0000256" key="11">
    <source>
        <dbReference type="ARBA" id="ARBA00023157"/>
    </source>
</evidence>
<evidence type="ECO:0000256" key="5">
    <source>
        <dbReference type="ARBA" id="ARBA00022630"/>
    </source>
</evidence>
<keyword evidence="7 18" id="KW-0521">NADP</keyword>
<evidence type="ECO:0000256" key="7">
    <source>
        <dbReference type="ARBA" id="ARBA00022857"/>
    </source>
</evidence>
<comment type="subunit">
    <text evidence="2">Homodimer.</text>
</comment>
<comment type="cofactor">
    <cofactor evidence="18">
        <name>FAD</name>
        <dbReference type="ChEBI" id="CHEBI:57692"/>
    </cofactor>
    <text evidence="18">Binds 1 FAD per subunit.</text>
</comment>
<dbReference type="GO" id="GO:0102039">
    <property type="term" value="F:NADH-dependent peroxiredoxin activity"/>
    <property type="evidence" value="ECO:0007669"/>
    <property type="project" value="InterPro"/>
</dbReference>
<dbReference type="Proteomes" id="UP000219869">
    <property type="component" value="Unassembled WGS sequence"/>
</dbReference>
<evidence type="ECO:0000259" key="21">
    <source>
        <dbReference type="Pfam" id="PF07992"/>
    </source>
</evidence>
<dbReference type="InterPro" id="IPR044141">
    <property type="entry name" value="AhpF_NTD_C"/>
</dbReference>
<feature type="binding site" evidence="18">
    <location>
        <begin position="349"/>
        <end position="363"/>
    </location>
    <ligand>
        <name>NAD(+)</name>
        <dbReference type="ChEBI" id="CHEBI:57540"/>
    </ligand>
</feature>
<dbReference type="PRINTS" id="PR00368">
    <property type="entry name" value="FADPNR"/>
</dbReference>
<evidence type="ECO:0000256" key="13">
    <source>
        <dbReference type="ARBA" id="ARBA00024806"/>
    </source>
</evidence>
<keyword evidence="20" id="KW-0175">Coiled coil</keyword>
<proteinExistence type="inferred from homology"/>
<evidence type="ECO:0000256" key="19">
    <source>
        <dbReference type="PIRSR" id="PIRSR000238-2"/>
    </source>
</evidence>
<evidence type="ECO:0000313" key="24">
    <source>
        <dbReference type="Proteomes" id="UP000219869"/>
    </source>
</evidence>
<dbReference type="GO" id="GO:0008137">
    <property type="term" value="F:NADH dehydrogenase (ubiquinone) activity"/>
    <property type="evidence" value="ECO:0007669"/>
    <property type="project" value="UniProtKB-EC"/>
</dbReference>
<comment type="function">
    <text evidence="15">Transfer of electrons from NADH to the respiratory chain. The immediate electron acceptor for the enzyme is believed to be ubiquinone.</text>
</comment>
<dbReference type="EC" id="7.1.1.2" evidence="3"/>
<reference evidence="23 24" key="1">
    <citation type="submission" date="2017-09" db="EMBL/GenBank/DDBJ databases">
        <title>Large-scale bioinformatics analysis of Bacillus genomes uncovers conserved roles of natural products in bacterial physiology.</title>
        <authorList>
            <consortium name="Agbiome Team Llc"/>
            <person name="Bleich R.M."/>
            <person name="Kirk G.J."/>
            <person name="Santa Maria K.C."/>
            <person name="Allen S.E."/>
            <person name="Farag S."/>
            <person name="Shank E.A."/>
            <person name="Bowers A."/>
        </authorList>
    </citation>
    <scope>NUCLEOTIDE SEQUENCE [LARGE SCALE GENOMIC DNA]</scope>
    <source>
        <strain evidence="23 24">AFS006334</strain>
    </source>
</reference>
<gene>
    <name evidence="23" type="ORF">CN475_05080</name>
</gene>
<dbReference type="InterPro" id="IPR044142">
    <property type="entry name" value="AhpF_NTD_N"/>
</dbReference>
<feature type="disulfide bond" description="Redox-active" evidence="19">
    <location>
        <begin position="337"/>
        <end position="340"/>
    </location>
</feature>
<keyword evidence="9 18" id="KW-0520">NAD</keyword>
<feature type="binding site" evidence="18">
    <location>
        <begin position="210"/>
        <end position="225"/>
    </location>
    <ligand>
        <name>FAD</name>
        <dbReference type="ChEBI" id="CHEBI:57692"/>
    </ligand>
</feature>
<dbReference type="GO" id="GO:0050660">
    <property type="term" value="F:flavin adenine dinucleotide binding"/>
    <property type="evidence" value="ECO:0007669"/>
    <property type="project" value="InterPro"/>
</dbReference>
<dbReference type="GO" id="GO:0051287">
    <property type="term" value="F:NAD binding"/>
    <property type="evidence" value="ECO:0007669"/>
    <property type="project" value="InterPro"/>
</dbReference>
<dbReference type="InterPro" id="IPR012336">
    <property type="entry name" value="Thioredoxin-like_fold"/>
</dbReference>
<dbReference type="FunFam" id="3.40.30.80:FF:000001">
    <property type="entry name" value="Alkyl hydroperoxide reductase subunit F"/>
    <property type="match status" value="1"/>
</dbReference>
<keyword evidence="10" id="KW-0830">Ubiquinone</keyword>
<dbReference type="PRINTS" id="PR00469">
    <property type="entry name" value="PNDRDTASEII"/>
</dbReference>
<evidence type="ECO:0000256" key="6">
    <source>
        <dbReference type="ARBA" id="ARBA00022827"/>
    </source>
</evidence>
<dbReference type="SUPFAM" id="SSF51905">
    <property type="entry name" value="FAD/NAD(P)-binding domain"/>
    <property type="match status" value="1"/>
</dbReference>
<keyword evidence="8" id="KW-0560">Oxidoreductase</keyword>
<dbReference type="NCBIfam" id="TIGR03140">
    <property type="entry name" value="AhpF"/>
    <property type="match status" value="1"/>
</dbReference>
<evidence type="ECO:0000256" key="9">
    <source>
        <dbReference type="ARBA" id="ARBA00023027"/>
    </source>
</evidence>
<dbReference type="PROSITE" id="PS00573">
    <property type="entry name" value="PYRIDINE_REDOX_2"/>
    <property type="match status" value="1"/>
</dbReference>
<evidence type="ECO:0000256" key="4">
    <source>
        <dbReference type="ARBA" id="ARBA00020059"/>
    </source>
</evidence>
<evidence type="ECO:0000259" key="22">
    <source>
        <dbReference type="Pfam" id="PF13192"/>
    </source>
</evidence>
<organism evidence="23 24">
    <name type="scientific">Bacillus cereus</name>
    <dbReference type="NCBI Taxonomy" id="1396"/>
    <lineage>
        <taxon>Bacteria</taxon>
        <taxon>Bacillati</taxon>
        <taxon>Bacillota</taxon>
        <taxon>Bacilli</taxon>
        <taxon>Bacillales</taxon>
        <taxon>Bacillaceae</taxon>
        <taxon>Bacillus</taxon>
        <taxon>Bacillus cereus group</taxon>
    </lineage>
</organism>
<evidence type="ECO:0000256" key="8">
    <source>
        <dbReference type="ARBA" id="ARBA00023002"/>
    </source>
</evidence>
<dbReference type="Pfam" id="PF07992">
    <property type="entry name" value="Pyr_redox_2"/>
    <property type="match status" value="1"/>
</dbReference>
<protein>
    <recommendedName>
        <fullName evidence="4">Alkyl hydroperoxide reductase subunit F</fullName>
        <ecNumber evidence="3">7.1.1.2</ecNumber>
    </recommendedName>
    <alternativeName>
        <fullName evidence="17">Alkyl hydroperoxide reductase</fullName>
    </alternativeName>
    <alternativeName>
        <fullName evidence="16">NADH dehydrogenase</fullName>
    </alternativeName>
</protein>
<dbReference type="InterPro" id="IPR036188">
    <property type="entry name" value="FAD/NAD-bd_sf"/>
</dbReference>
<evidence type="ECO:0000256" key="18">
    <source>
        <dbReference type="PIRSR" id="PIRSR000238-1"/>
    </source>
</evidence>
<evidence type="ECO:0000256" key="20">
    <source>
        <dbReference type="SAM" id="Coils"/>
    </source>
</evidence>
<comment type="similarity">
    <text evidence="1">Belongs to the class-II pyridine nucleotide-disulfide oxidoreductase family.</text>
</comment>
<feature type="domain" description="Thioredoxin-like fold" evidence="22">
    <location>
        <begin position="125"/>
        <end position="193"/>
    </location>
</feature>
<dbReference type="InterPro" id="IPR036249">
    <property type="entry name" value="Thioredoxin-like_sf"/>
</dbReference>
<dbReference type="CDD" id="cd03026">
    <property type="entry name" value="AhpF_NTD_C"/>
    <property type="match status" value="1"/>
</dbReference>
<feature type="binding site" evidence="18">
    <location>
        <begin position="468"/>
        <end position="478"/>
    </location>
    <ligand>
        <name>FAD</name>
        <dbReference type="ChEBI" id="CHEBI:57692"/>
    </ligand>
</feature>
<dbReference type="GO" id="GO:0005829">
    <property type="term" value="C:cytosol"/>
    <property type="evidence" value="ECO:0007669"/>
    <property type="project" value="UniProtKB-ARBA"/>
</dbReference>
<dbReference type="InterPro" id="IPR008255">
    <property type="entry name" value="Pyr_nucl-diS_OxRdtase_2_AS"/>
</dbReference>
<comment type="caution">
    <text evidence="23">The sequence shown here is derived from an EMBL/GenBank/DDBJ whole genome shotgun (WGS) entry which is preliminary data.</text>
</comment>
<comment type="catalytic activity">
    <reaction evidence="14">
        <text>a ubiquinone + NADH + 5 H(+)(in) = a ubiquinol + NAD(+) + 4 H(+)(out)</text>
        <dbReference type="Rhea" id="RHEA:29091"/>
        <dbReference type="Rhea" id="RHEA-COMP:9565"/>
        <dbReference type="Rhea" id="RHEA-COMP:9566"/>
        <dbReference type="ChEBI" id="CHEBI:15378"/>
        <dbReference type="ChEBI" id="CHEBI:16389"/>
        <dbReference type="ChEBI" id="CHEBI:17976"/>
        <dbReference type="ChEBI" id="CHEBI:57540"/>
        <dbReference type="ChEBI" id="CHEBI:57945"/>
        <dbReference type="EC" id="7.1.1.2"/>
    </reaction>
</comment>
<dbReference type="RefSeq" id="WP_098323833.1">
    <property type="nucleotide sequence ID" value="NZ_NTXW01000007.1"/>
</dbReference>
<dbReference type="CDD" id="cd02974">
    <property type="entry name" value="AhpF_NTD_N"/>
    <property type="match status" value="1"/>
</dbReference>